<dbReference type="AlphaFoldDB" id="A0A1H1ZE48"/>
<dbReference type="GO" id="GO:0046373">
    <property type="term" value="P:L-arabinose metabolic process"/>
    <property type="evidence" value="ECO:0007669"/>
    <property type="project" value="InterPro"/>
</dbReference>
<dbReference type="STRING" id="630515.SAMN04489812_5137"/>
<evidence type="ECO:0000259" key="8">
    <source>
        <dbReference type="SMART" id="SM00813"/>
    </source>
</evidence>
<dbReference type="RefSeq" id="WP_091528887.1">
    <property type="nucleotide sequence ID" value="NZ_LT629772.1"/>
</dbReference>
<accession>A0A1H1ZE48</accession>
<sequence>MTTTIRVDPTAEGAAISPDIYGQYLEHVEDCVDPGLIDEHGLRSDVIELSRDLTVPAIRWPGGCFADVYHWTDGIGDHRPVRPNWHWGNGELESNRFGTHEFLDWCERVGATPYINTNLGTGSLTEALRWLDYCTGTADTDDVRLRRANGRDEPWDVRYWGIGNETWGSWEAGHSDAAQYGSTLANWSDFFHRYDPEAVIVGVGSSEARDPDWDRTVLDLAGDHLGLLSLHVYGATVIGEPGDRRAALAHFPAYVEQRIAAMGKLITEHNDRHRTSIGIALDEWNIRHWQRDGDGHRLQRADPRTGTDALCAAGFFHAMIRNADLVRMANYVFLVNGNGVIDARNGRAASTSLFTVFRAYQQWLTGACLPVQVEGVTVATPSMISGSPERTVDPGELPDRLPAVDAVASRDGDQIRLAVINRSDDPTRARVDLGAPISATEQWIVEPDTETLGTSAVTITGSELTLPPWSITFLGGR</sequence>
<dbReference type="InterPro" id="IPR010720">
    <property type="entry name" value="Alpha-L-AF_C"/>
</dbReference>
<evidence type="ECO:0000256" key="2">
    <source>
        <dbReference type="ARBA" id="ARBA00007186"/>
    </source>
</evidence>
<dbReference type="PANTHER" id="PTHR43576:SF2">
    <property type="entry name" value="INTRACELLULAR EXO-ALPHA-L-ARABINOFURANOSIDASE 2"/>
    <property type="match status" value="1"/>
</dbReference>
<dbReference type="SMART" id="SM00813">
    <property type="entry name" value="Alpha-L-AF_C"/>
    <property type="match status" value="1"/>
</dbReference>
<proteinExistence type="inferred from homology"/>
<organism evidence="9 10">
    <name type="scientific">Microlunatus soli</name>
    <dbReference type="NCBI Taxonomy" id="630515"/>
    <lineage>
        <taxon>Bacteria</taxon>
        <taxon>Bacillati</taxon>
        <taxon>Actinomycetota</taxon>
        <taxon>Actinomycetes</taxon>
        <taxon>Propionibacteriales</taxon>
        <taxon>Propionibacteriaceae</taxon>
        <taxon>Microlunatus</taxon>
    </lineage>
</organism>
<evidence type="ECO:0000256" key="5">
    <source>
        <dbReference type="ARBA" id="ARBA00022801"/>
    </source>
</evidence>
<dbReference type="InterPro" id="IPR055235">
    <property type="entry name" value="ASD1_cat"/>
</dbReference>
<dbReference type="SUPFAM" id="SSF51445">
    <property type="entry name" value="(Trans)glycosidases"/>
    <property type="match status" value="1"/>
</dbReference>
<dbReference type="InterPro" id="IPR017853">
    <property type="entry name" value="GH"/>
</dbReference>
<evidence type="ECO:0000256" key="6">
    <source>
        <dbReference type="ARBA" id="ARBA00023277"/>
    </source>
</evidence>
<evidence type="ECO:0000256" key="3">
    <source>
        <dbReference type="ARBA" id="ARBA00011165"/>
    </source>
</evidence>
<dbReference type="EC" id="3.2.1.55" evidence="4"/>
<gene>
    <name evidence="9" type="ORF">SAMN04489812_5137</name>
</gene>
<evidence type="ECO:0000313" key="10">
    <source>
        <dbReference type="Proteomes" id="UP000199103"/>
    </source>
</evidence>
<protein>
    <recommendedName>
        <fullName evidence="4">non-reducing end alpha-L-arabinofuranosidase</fullName>
        <ecNumber evidence="4">3.2.1.55</ecNumber>
    </recommendedName>
</protein>
<dbReference type="EMBL" id="LT629772">
    <property type="protein sequence ID" value="SDT31486.1"/>
    <property type="molecule type" value="Genomic_DNA"/>
</dbReference>
<feature type="domain" description="Alpha-L-arabinofuranosidase C-terminal" evidence="8">
    <location>
        <begin position="282"/>
        <end position="470"/>
    </location>
</feature>
<keyword evidence="7" id="KW-0326">Glycosidase</keyword>
<name>A0A1H1ZE48_9ACTN</name>
<dbReference type="Pfam" id="PF22848">
    <property type="entry name" value="ASD1_dom"/>
    <property type="match status" value="1"/>
</dbReference>
<dbReference type="InterPro" id="IPR013780">
    <property type="entry name" value="Glyco_hydro_b"/>
</dbReference>
<evidence type="ECO:0000256" key="1">
    <source>
        <dbReference type="ARBA" id="ARBA00001462"/>
    </source>
</evidence>
<dbReference type="PANTHER" id="PTHR43576">
    <property type="entry name" value="ALPHA-L-ARABINOFURANOSIDASE C-RELATED"/>
    <property type="match status" value="1"/>
</dbReference>
<comment type="similarity">
    <text evidence="2">Belongs to the glycosyl hydrolase 51 family.</text>
</comment>
<keyword evidence="10" id="KW-1185">Reference proteome</keyword>
<keyword evidence="6" id="KW-0119">Carbohydrate metabolism</keyword>
<dbReference type="Proteomes" id="UP000199103">
    <property type="component" value="Chromosome I"/>
</dbReference>
<comment type="subunit">
    <text evidence="3">Homohexamer; trimer of dimers.</text>
</comment>
<keyword evidence="5" id="KW-0378">Hydrolase</keyword>
<dbReference type="GO" id="GO:0000272">
    <property type="term" value="P:polysaccharide catabolic process"/>
    <property type="evidence" value="ECO:0007669"/>
    <property type="project" value="TreeGrafter"/>
</dbReference>
<dbReference type="Pfam" id="PF06964">
    <property type="entry name" value="Alpha-L-AF_C"/>
    <property type="match status" value="1"/>
</dbReference>
<evidence type="ECO:0000256" key="7">
    <source>
        <dbReference type="ARBA" id="ARBA00023295"/>
    </source>
</evidence>
<dbReference type="OrthoDB" id="9758333at2"/>
<dbReference type="GO" id="GO:0046556">
    <property type="term" value="F:alpha-L-arabinofuranosidase activity"/>
    <property type="evidence" value="ECO:0007669"/>
    <property type="project" value="UniProtKB-EC"/>
</dbReference>
<dbReference type="Gene3D" id="2.60.40.1180">
    <property type="entry name" value="Golgi alpha-mannosidase II"/>
    <property type="match status" value="1"/>
</dbReference>
<evidence type="ECO:0000313" key="9">
    <source>
        <dbReference type="EMBL" id="SDT31486.1"/>
    </source>
</evidence>
<reference evidence="9 10" key="1">
    <citation type="submission" date="2016-10" db="EMBL/GenBank/DDBJ databases">
        <authorList>
            <person name="de Groot N.N."/>
        </authorList>
    </citation>
    <scope>NUCLEOTIDE SEQUENCE [LARGE SCALE GENOMIC DNA]</scope>
    <source>
        <strain evidence="9 10">DSM 21800</strain>
    </source>
</reference>
<comment type="catalytic activity">
    <reaction evidence="1">
        <text>Hydrolysis of terminal non-reducing alpha-L-arabinofuranoside residues in alpha-L-arabinosides.</text>
        <dbReference type="EC" id="3.2.1.55"/>
    </reaction>
</comment>
<dbReference type="Gene3D" id="3.20.20.80">
    <property type="entry name" value="Glycosidases"/>
    <property type="match status" value="1"/>
</dbReference>
<evidence type="ECO:0000256" key="4">
    <source>
        <dbReference type="ARBA" id="ARBA00012670"/>
    </source>
</evidence>